<evidence type="ECO:0000313" key="2">
    <source>
        <dbReference type="EMBL" id="QEF98308.1"/>
    </source>
</evidence>
<dbReference type="Pfam" id="PF03475">
    <property type="entry name" value="YiiM_3-alpha"/>
    <property type="match status" value="1"/>
</dbReference>
<dbReference type="Pfam" id="PF03473">
    <property type="entry name" value="MOSC"/>
    <property type="match status" value="1"/>
</dbReference>
<gene>
    <name evidence="2" type="ORF">Mal15_23600</name>
</gene>
<dbReference type="InterPro" id="IPR005163">
    <property type="entry name" value="Tri_helical_YiiM-like"/>
</dbReference>
<dbReference type="GO" id="GO:0003824">
    <property type="term" value="F:catalytic activity"/>
    <property type="evidence" value="ECO:0007669"/>
    <property type="project" value="InterPro"/>
</dbReference>
<dbReference type="InterPro" id="IPR005302">
    <property type="entry name" value="MoCF_Sase_C"/>
</dbReference>
<evidence type="ECO:0000313" key="3">
    <source>
        <dbReference type="Proteomes" id="UP000321353"/>
    </source>
</evidence>
<dbReference type="SUPFAM" id="SSF50800">
    <property type="entry name" value="PK beta-barrel domain-like"/>
    <property type="match status" value="1"/>
</dbReference>
<dbReference type="PANTHER" id="PTHR30212">
    <property type="entry name" value="PROTEIN YIIM"/>
    <property type="match status" value="1"/>
</dbReference>
<feature type="domain" description="MOSC" evidence="1">
    <location>
        <begin position="34"/>
        <end position="169"/>
    </location>
</feature>
<dbReference type="InterPro" id="IPR011037">
    <property type="entry name" value="Pyrv_Knase-like_insert_dom_sf"/>
</dbReference>
<accession>A0A5B9MAY5</accession>
<keyword evidence="3" id="KW-1185">Reference proteome</keyword>
<dbReference type="Proteomes" id="UP000321353">
    <property type="component" value="Chromosome"/>
</dbReference>
<name>A0A5B9MAY5_9BACT</name>
<dbReference type="AlphaFoldDB" id="A0A5B9MAY5"/>
<dbReference type="Gene3D" id="2.40.33.20">
    <property type="entry name" value="PK beta-barrel domain-like"/>
    <property type="match status" value="1"/>
</dbReference>
<dbReference type="GO" id="GO:0030170">
    <property type="term" value="F:pyridoxal phosphate binding"/>
    <property type="evidence" value="ECO:0007669"/>
    <property type="project" value="InterPro"/>
</dbReference>
<reference evidence="2 3" key="1">
    <citation type="submission" date="2019-02" db="EMBL/GenBank/DDBJ databases">
        <title>Planctomycetal bacteria perform biofilm scaping via a novel small molecule.</title>
        <authorList>
            <person name="Jeske O."/>
            <person name="Boedeker C."/>
            <person name="Wiegand S."/>
            <person name="Breitling P."/>
            <person name="Kallscheuer N."/>
            <person name="Jogler M."/>
            <person name="Rohde M."/>
            <person name="Petersen J."/>
            <person name="Medema M.H."/>
            <person name="Surup F."/>
            <person name="Jogler C."/>
        </authorList>
    </citation>
    <scope>NUCLEOTIDE SEQUENCE [LARGE SCALE GENOMIC DNA]</scope>
    <source>
        <strain evidence="2 3">Mal15</strain>
    </source>
</reference>
<evidence type="ECO:0000259" key="1">
    <source>
        <dbReference type="PROSITE" id="PS51340"/>
    </source>
</evidence>
<dbReference type="EMBL" id="CP036264">
    <property type="protein sequence ID" value="QEF98308.1"/>
    <property type="molecule type" value="Genomic_DNA"/>
</dbReference>
<dbReference type="PROSITE" id="PS51340">
    <property type="entry name" value="MOSC"/>
    <property type="match status" value="1"/>
</dbReference>
<dbReference type="GO" id="GO:0030151">
    <property type="term" value="F:molybdenum ion binding"/>
    <property type="evidence" value="ECO:0007669"/>
    <property type="project" value="InterPro"/>
</dbReference>
<dbReference type="PANTHER" id="PTHR30212:SF2">
    <property type="entry name" value="PROTEIN YIIM"/>
    <property type="match status" value="1"/>
</dbReference>
<dbReference type="RefSeq" id="WP_147867855.1">
    <property type="nucleotide sequence ID" value="NZ_CP036264.1"/>
</dbReference>
<sequence length="231" mass="25653">MILGQIESIQVGRPRRYEGADDSAKPWTSAIEKQPVVGNVKVGVTNIAGDKQADLQHHGGPDKAVLAYSAMHYARWKQEFPDVPFCAGSFGENLTLVGCSEADCCIGDIVRIGDCKLQISQPRQPCWKLARYWKLPKLAVRVQQTGRTGWYFRVLEQGTITAGQPVELIERPFPEFTVAWAIAVMYAKPRSSEDDLRLAECSALSTSWQETLFQRGMKGIQRDPSARLNGG</sequence>
<organism evidence="2 3">
    <name type="scientific">Stieleria maiorica</name>
    <dbReference type="NCBI Taxonomy" id="2795974"/>
    <lineage>
        <taxon>Bacteria</taxon>
        <taxon>Pseudomonadati</taxon>
        <taxon>Planctomycetota</taxon>
        <taxon>Planctomycetia</taxon>
        <taxon>Pirellulales</taxon>
        <taxon>Pirellulaceae</taxon>
        <taxon>Stieleria</taxon>
    </lineage>
</organism>
<dbReference type="InterPro" id="IPR052353">
    <property type="entry name" value="Benzoxazolinone_Detox_Enz"/>
</dbReference>
<protein>
    <submittedName>
        <fullName evidence="2">6-N-hydroxylaminopurine resistance protein</fullName>
    </submittedName>
</protein>
<dbReference type="KEGG" id="smam:Mal15_23600"/>
<proteinExistence type="predicted"/>